<dbReference type="PANTHER" id="PTHR23422">
    <property type="entry name" value="DIPEPTIDYL PEPTIDASE III-RELATED"/>
    <property type="match status" value="1"/>
</dbReference>
<keyword evidence="2" id="KW-0378">Hydrolase</keyword>
<sequence>MDKVGLRALRSYKVEDQAWGGGDHDQALFAILNHMLNHGNGVITVDHDVVDKKLYIHVDRTKITSHGKLAIGQMLCKLHIWRSTADIEACKPYYEALSTIDDTTFEIVVSNPEPKWKFIQPNTFLKDDGTVELREYEASDAGIIKSFYERNIWSDIIHC</sequence>
<dbReference type="Proteomes" id="UP001215712">
    <property type="component" value="Unassembled WGS sequence"/>
</dbReference>
<organism evidence="3 4">
    <name type="scientific">Penicillium malachiteum</name>
    <dbReference type="NCBI Taxonomy" id="1324776"/>
    <lineage>
        <taxon>Eukaryota</taxon>
        <taxon>Fungi</taxon>
        <taxon>Dikarya</taxon>
        <taxon>Ascomycota</taxon>
        <taxon>Pezizomycotina</taxon>
        <taxon>Eurotiomycetes</taxon>
        <taxon>Eurotiomycetidae</taxon>
        <taxon>Eurotiales</taxon>
        <taxon>Aspergillaceae</taxon>
        <taxon>Penicillium</taxon>
    </lineage>
</organism>
<accession>A0AAD6HR53</accession>
<comment type="caution">
    <text evidence="3">The sequence shown here is derived from an EMBL/GenBank/DDBJ whole genome shotgun (WGS) entry which is preliminary data.</text>
</comment>
<dbReference type="Pfam" id="PF03571">
    <property type="entry name" value="Peptidase_M49"/>
    <property type="match status" value="1"/>
</dbReference>
<evidence type="ECO:0000313" key="3">
    <source>
        <dbReference type="EMBL" id="KAJ5732748.1"/>
    </source>
</evidence>
<evidence type="ECO:0000313" key="4">
    <source>
        <dbReference type="Proteomes" id="UP001215712"/>
    </source>
</evidence>
<dbReference type="GO" id="GO:0008239">
    <property type="term" value="F:dipeptidyl-peptidase activity"/>
    <property type="evidence" value="ECO:0007669"/>
    <property type="project" value="TreeGrafter"/>
</dbReference>
<dbReference type="PANTHER" id="PTHR23422:SF11">
    <property type="entry name" value="DIPEPTIDYL PEPTIDASE 3"/>
    <property type="match status" value="1"/>
</dbReference>
<reference evidence="3" key="1">
    <citation type="journal article" date="2023" name="IMA Fungus">
        <title>Comparative genomic study of the Penicillium genus elucidates a diverse pangenome and 15 lateral gene transfer events.</title>
        <authorList>
            <person name="Petersen C."/>
            <person name="Sorensen T."/>
            <person name="Nielsen M.R."/>
            <person name="Sondergaard T.E."/>
            <person name="Sorensen J.L."/>
            <person name="Fitzpatrick D.A."/>
            <person name="Frisvad J.C."/>
            <person name="Nielsen K.L."/>
        </authorList>
    </citation>
    <scope>NUCLEOTIDE SEQUENCE</scope>
    <source>
        <strain evidence="3">IBT 17514</strain>
    </source>
</reference>
<reference evidence="3" key="2">
    <citation type="submission" date="2023-01" db="EMBL/GenBank/DDBJ databases">
        <authorList>
            <person name="Petersen C."/>
        </authorList>
    </citation>
    <scope>NUCLEOTIDE SEQUENCE</scope>
    <source>
        <strain evidence="3">IBT 17514</strain>
    </source>
</reference>
<dbReference type="GO" id="GO:0046872">
    <property type="term" value="F:metal ion binding"/>
    <property type="evidence" value="ECO:0007669"/>
    <property type="project" value="UniProtKB-KW"/>
</dbReference>
<dbReference type="InterPro" id="IPR039461">
    <property type="entry name" value="Peptidase_M49"/>
</dbReference>
<dbReference type="AlphaFoldDB" id="A0AAD6HR53"/>
<evidence type="ECO:0000256" key="2">
    <source>
        <dbReference type="ARBA" id="ARBA00022801"/>
    </source>
</evidence>
<keyword evidence="4" id="KW-1185">Reference proteome</keyword>
<keyword evidence="1" id="KW-0479">Metal-binding</keyword>
<name>A0AAD6HR53_9EURO</name>
<protein>
    <submittedName>
        <fullName evidence="3">Dipeptidyl peptidase III</fullName>
    </submittedName>
</protein>
<dbReference type="GO" id="GO:0005737">
    <property type="term" value="C:cytoplasm"/>
    <property type="evidence" value="ECO:0007669"/>
    <property type="project" value="TreeGrafter"/>
</dbReference>
<proteinExistence type="predicted"/>
<gene>
    <name evidence="3" type="ORF">N7493_004229</name>
</gene>
<dbReference type="EMBL" id="JAQJAN010000004">
    <property type="protein sequence ID" value="KAJ5732748.1"/>
    <property type="molecule type" value="Genomic_DNA"/>
</dbReference>
<evidence type="ECO:0000256" key="1">
    <source>
        <dbReference type="ARBA" id="ARBA00022723"/>
    </source>
</evidence>